<proteinExistence type="inferred from homology"/>
<gene>
    <name evidence="6" type="ORF">LTR78_005210</name>
</gene>
<dbReference type="EMBL" id="JAUTXT010000017">
    <property type="protein sequence ID" value="KAK3674866.1"/>
    <property type="molecule type" value="Genomic_DNA"/>
</dbReference>
<sequence>MAGAFMKDDASVEDLYAQDPTVVLNGTPDEANGPTPSPFQRYGQPLPAEWIPLYKKPMRTPTRKLRIVCIGASVAAMNLAYKVYHEHALSGPGSADLIDLCFYDSNESMGGTWLVNTYPGVACDVPAHIYTFPFEPNPDWSAFYASGEEILEYFLRTVKKYDLGRDVNCGHRVTRAVFDERQGKWDLEVETQGGVVKDSCDILVSARGFLSKWRWPGIPGLHDFQGHLCHSAVWNKAFDWTDKRIGVVGNGSSAIQILPQVVEKAAQVTNFIRSPTYITPGLGSSIIGGQTQYHYSEEEKASFRQDPAGLNKYRKKIQAGSNKAFDMFVKNSVAQEEGRKATAEMMKKKLGGDEDLARKLTPEYEVGCRRATPGPGYLEAFTRENVSLVTESIERVEAKGIRTTDGRLYEFDAIVCATGFDVSHRPPYEQIGRNGVSLSEAWKEEPMAYLSLAAAGFPNFFMFCGPNAPVGHGSLMAGLGWSADYICSWAWKMAEEDILWVDPKPEVVEEFNAYADEIMQTLVWSGGCQSWYKGHRVDGKVTAVWAGSAIGFHDMIEHIRPEDFEIRYRSKNRFRFMGNGRTKMEYDPKADLAFYLHK</sequence>
<dbReference type="Gene3D" id="3.50.50.60">
    <property type="entry name" value="FAD/NAD(P)-binding domain"/>
    <property type="match status" value="2"/>
</dbReference>
<evidence type="ECO:0000256" key="3">
    <source>
        <dbReference type="ARBA" id="ARBA00022827"/>
    </source>
</evidence>
<keyword evidence="4" id="KW-0560">Oxidoreductase</keyword>
<evidence type="ECO:0000256" key="1">
    <source>
        <dbReference type="ARBA" id="ARBA00010139"/>
    </source>
</evidence>
<dbReference type="PANTHER" id="PTHR42877:SF11">
    <property type="entry name" value="MONOOXYGENASE, PUTATIVE (AFU_ORTHOLOGUE AFUA_6G13790)-RELATED"/>
    <property type="match status" value="1"/>
</dbReference>
<keyword evidence="3" id="KW-0274">FAD</keyword>
<dbReference type="Pfam" id="PF00743">
    <property type="entry name" value="FMO-like"/>
    <property type="match status" value="1"/>
</dbReference>
<comment type="similarity">
    <text evidence="1">Belongs to the FAD-binding monooxygenase family.</text>
</comment>
<evidence type="ECO:0000256" key="2">
    <source>
        <dbReference type="ARBA" id="ARBA00022630"/>
    </source>
</evidence>
<evidence type="ECO:0000313" key="6">
    <source>
        <dbReference type="EMBL" id="KAK3674866.1"/>
    </source>
</evidence>
<keyword evidence="2" id="KW-0285">Flavoprotein</keyword>
<dbReference type="InterPro" id="IPR036188">
    <property type="entry name" value="FAD/NAD-bd_sf"/>
</dbReference>
<evidence type="ECO:0000256" key="5">
    <source>
        <dbReference type="SAM" id="MobiDB-lite"/>
    </source>
</evidence>
<dbReference type="GO" id="GO:0050660">
    <property type="term" value="F:flavin adenine dinucleotide binding"/>
    <property type="evidence" value="ECO:0007669"/>
    <property type="project" value="InterPro"/>
</dbReference>
<dbReference type="InterPro" id="IPR051209">
    <property type="entry name" value="FAD-bind_Monooxygenase_sf"/>
</dbReference>
<dbReference type="AlphaFoldDB" id="A0AAE0WNC3"/>
<dbReference type="GO" id="GO:0050661">
    <property type="term" value="F:NADP binding"/>
    <property type="evidence" value="ECO:0007669"/>
    <property type="project" value="InterPro"/>
</dbReference>
<comment type="caution">
    <text evidence="6">The sequence shown here is derived from an EMBL/GenBank/DDBJ whole genome shotgun (WGS) entry which is preliminary data.</text>
</comment>
<dbReference type="Proteomes" id="UP001274830">
    <property type="component" value="Unassembled WGS sequence"/>
</dbReference>
<keyword evidence="7" id="KW-1185">Reference proteome</keyword>
<reference evidence="6" key="1">
    <citation type="submission" date="2023-07" db="EMBL/GenBank/DDBJ databases">
        <title>Black Yeasts Isolated from many extreme environments.</title>
        <authorList>
            <person name="Coleine C."/>
            <person name="Stajich J.E."/>
            <person name="Selbmann L."/>
        </authorList>
    </citation>
    <scope>NUCLEOTIDE SEQUENCE</scope>
    <source>
        <strain evidence="6">CCFEE 5485</strain>
    </source>
</reference>
<dbReference type="GO" id="GO:0004499">
    <property type="term" value="F:N,N-dimethylaniline monooxygenase activity"/>
    <property type="evidence" value="ECO:0007669"/>
    <property type="project" value="InterPro"/>
</dbReference>
<protein>
    <submittedName>
        <fullName evidence="6">Uncharacterized protein</fullName>
    </submittedName>
</protein>
<feature type="region of interest" description="Disordered" evidence="5">
    <location>
        <begin position="23"/>
        <end position="43"/>
    </location>
</feature>
<dbReference type="InterPro" id="IPR020946">
    <property type="entry name" value="Flavin_mOase-like"/>
</dbReference>
<evidence type="ECO:0000256" key="4">
    <source>
        <dbReference type="ARBA" id="ARBA00023002"/>
    </source>
</evidence>
<organism evidence="6 7">
    <name type="scientific">Recurvomyces mirabilis</name>
    <dbReference type="NCBI Taxonomy" id="574656"/>
    <lineage>
        <taxon>Eukaryota</taxon>
        <taxon>Fungi</taxon>
        <taxon>Dikarya</taxon>
        <taxon>Ascomycota</taxon>
        <taxon>Pezizomycotina</taxon>
        <taxon>Dothideomycetes</taxon>
        <taxon>Dothideomycetidae</taxon>
        <taxon>Mycosphaerellales</taxon>
        <taxon>Teratosphaeriaceae</taxon>
        <taxon>Recurvomyces</taxon>
    </lineage>
</organism>
<evidence type="ECO:0000313" key="7">
    <source>
        <dbReference type="Proteomes" id="UP001274830"/>
    </source>
</evidence>
<name>A0AAE0WNC3_9PEZI</name>
<accession>A0AAE0WNC3</accession>
<dbReference type="SUPFAM" id="SSF51905">
    <property type="entry name" value="FAD/NAD(P)-binding domain"/>
    <property type="match status" value="3"/>
</dbReference>
<dbReference type="PANTHER" id="PTHR42877">
    <property type="entry name" value="L-ORNITHINE N(5)-MONOOXYGENASE-RELATED"/>
    <property type="match status" value="1"/>
</dbReference>